<comment type="similarity">
    <text evidence="4 12">Belongs to the TrpB family.</text>
</comment>
<dbReference type="InterPro" id="IPR001926">
    <property type="entry name" value="TrpB-like_PALP"/>
</dbReference>
<dbReference type="PANTHER" id="PTHR48077:SF6">
    <property type="entry name" value="TRYPTOPHAN SYNTHASE"/>
    <property type="match status" value="1"/>
</dbReference>
<dbReference type="PROSITE" id="PS00168">
    <property type="entry name" value="TRP_SYNTHASE_BETA"/>
    <property type="match status" value="1"/>
</dbReference>
<dbReference type="STRING" id="1544798.LH29_16420"/>
<comment type="function">
    <text evidence="2 12">The beta subunit is responsible for the synthesis of L-tryptophan from indole and L-serine.</text>
</comment>
<evidence type="ECO:0000256" key="11">
    <source>
        <dbReference type="ARBA" id="ARBA00049047"/>
    </source>
</evidence>
<keyword evidence="6 12" id="KW-0028">Amino-acid biosynthesis</keyword>
<accession>A0A0D8J8W0</accession>
<evidence type="ECO:0000256" key="9">
    <source>
        <dbReference type="ARBA" id="ARBA00023141"/>
    </source>
</evidence>
<dbReference type="RefSeq" id="WP_045031486.1">
    <property type="nucleotide sequence ID" value="NZ_JRHC01000004.1"/>
</dbReference>
<comment type="caution">
    <text evidence="14">The sequence shown here is derived from an EMBL/GenBank/DDBJ whole genome shotgun (WGS) entry which is preliminary data.</text>
</comment>
<sequence>MTRQKKIFLDESEMPKQWYNLAPDLPSPLNPPLGPDGNPVGPEMLAPVFPMNLIEQEVSQERWIDIPEGIREILVQWRPSPLIRAYELEEALGTPAKIYYKNEGVSPAGSHKPNTAVAQAWYNKEFGIKKLTTETGAGQWGSALSYACAQIGGIECKVFMVRVSFDQKPFRKMMMETWGGKCIASPSTETQAGRDILAQFPDTPGSLGIAISEAVEAAVTDPTGGTRYSLGSVLNHVMLHQTIIGLEAKKQLAKVGIKNPDVVIGCCGGGSNFAGLSFPFMYDKIHGADIQIIGAEPFSCPTLTKAPFIYDNGDVAQMTPLLAMNSLGHNFVPAPIHAGGLRYHGMAPLVSAALRDGLMDAVAVHQSECFEAGLLFSKTEGIIPAPETTHAIAATIREAKKAKEEGKEKTILFNFSGHGLMDLVGYNKYLGGELHDYEYPESEIAANLKKLEGYPLPK</sequence>
<dbReference type="InterPro" id="IPR006653">
    <property type="entry name" value="Trp_synth_b_CS"/>
</dbReference>
<comment type="subunit">
    <text evidence="5 12">Tetramer of two alpha and two beta chains.</text>
</comment>
<keyword evidence="7 12" id="KW-0822">Tryptophan biosynthesis</keyword>
<evidence type="ECO:0000256" key="5">
    <source>
        <dbReference type="ARBA" id="ARBA00011270"/>
    </source>
</evidence>
<dbReference type="PATRIC" id="fig|1544798.3.peg.3448"/>
<evidence type="ECO:0000256" key="12">
    <source>
        <dbReference type="HAMAP-Rule" id="MF_00133"/>
    </source>
</evidence>
<dbReference type="OrthoDB" id="9766131at2"/>
<evidence type="ECO:0000256" key="8">
    <source>
        <dbReference type="ARBA" id="ARBA00022898"/>
    </source>
</evidence>
<evidence type="ECO:0000256" key="7">
    <source>
        <dbReference type="ARBA" id="ARBA00022822"/>
    </source>
</evidence>
<dbReference type="InterPro" id="IPR006316">
    <property type="entry name" value="Trp_synth_b-like"/>
</dbReference>
<reference evidence="14 15" key="1">
    <citation type="submission" date="2014-09" db="EMBL/GenBank/DDBJ databases">
        <title>Draft Genome Sequence of Draconibacterium sp. JN14CK-3.</title>
        <authorList>
            <person name="Dong C."/>
            <person name="Lai Q."/>
            <person name="Shao Z."/>
        </authorList>
    </citation>
    <scope>NUCLEOTIDE SEQUENCE [LARGE SCALE GENOMIC DNA]</scope>
    <source>
        <strain evidence="14 15">JN14CK-3</strain>
    </source>
</reference>
<dbReference type="Pfam" id="PF00291">
    <property type="entry name" value="PALP"/>
    <property type="match status" value="1"/>
</dbReference>
<name>A0A0D8J8W0_9BACT</name>
<organism evidence="14 15">
    <name type="scientific">Draconibacterium sediminis</name>
    <dbReference type="NCBI Taxonomy" id="1544798"/>
    <lineage>
        <taxon>Bacteria</taxon>
        <taxon>Pseudomonadati</taxon>
        <taxon>Bacteroidota</taxon>
        <taxon>Bacteroidia</taxon>
        <taxon>Marinilabiliales</taxon>
        <taxon>Prolixibacteraceae</taxon>
        <taxon>Draconibacterium</taxon>
    </lineage>
</organism>
<gene>
    <name evidence="12" type="primary">trpB</name>
    <name evidence="14" type="ORF">LH29_16420</name>
</gene>
<keyword evidence="15" id="KW-1185">Reference proteome</keyword>
<evidence type="ECO:0000313" key="14">
    <source>
        <dbReference type="EMBL" id="KJF42976.1"/>
    </source>
</evidence>
<evidence type="ECO:0000313" key="15">
    <source>
        <dbReference type="Proteomes" id="UP000032544"/>
    </source>
</evidence>
<evidence type="ECO:0000256" key="2">
    <source>
        <dbReference type="ARBA" id="ARBA00002786"/>
    </source>
</evidence>
<dbReference type="AlphaFoldDB" id="A0A0D8J8W0"/>
<comment type="pathway">
    <text evidence="3 12">Amino-acid biosynthesis; L-tryptophan biosynthesis; L-tryptophan from chorismate: step 5/5.</text>
</comment>
<dbReference type="PANTHER" id="PTHR48077">
    <property type="entry name" value="TRYPTOPHAN SYNTHASE-RELATED"/>
    <property type="match status" value="1"/>
</dbReference>
<dbReference type="GO" id="GO:0030170">
    <property type="term" value="F:pyridoxal phosphate binding"/>
    <property type="evidence" value="ECO:0007669"/>
    <property type="project" value="InterPro"/>
</dbReference>
<comment type="catalytic activity">
    <reaction evidence="11 12">
        <text>(1S,2R)-1-C-(indol-3-yl)glycerol 3-phosphate + L-serine = D-glyceraldehyde 3-phosphate + L-tryptophan + H2O</text>
        <dbReference type="Rhea" id="RHEA:10532"/>
        <dbReference type="ChEBI" id="CHEBI:15377"/>
        <dbReference type="ChEBI" id="CHEBI:33384"/>
        <dbReference type="ChEBI" id="CHEBI:57912"/>
        <dbReference type="ChEBI" id="CHEBI:58866"/>
        <dbReference type="ChEBI" id="CHEBI:59776"/>
        <dbReference type="EC" id="4.2.1.20"/>
    </reaction>
</comment>
<evidence type="ECO:0000256" key="10">
    <source>
        <dbReference type="ARBA" id="ARBA00023239"/>
    </source>
</evidence>
<feature type="domain" description="Tryptophan synthase beta chain-like PALP" evidence="13">
    <location>
        <begin position="77"/>
        <end position="417"/>
    </location>
</feature>
<proteinExistence type="inferred from homology"/>
<dbReference type="NCBIfam" id="TIGR01415">
    <property type="entry name" value="trpB_rel"/>
    <property type="match status" value="1"/>
</dbReference>
<dbReference type="HAMAP" id="MF_00133">
    <property type="entry name" value="Trp_synth_beta"/>
    <property type="match status" value="1"/>
</dbReference>
<dbReference type="PIRSF" id="PIRSF500824">
    <property type="entry name" value="TrpB_prok"/>
    <property type="match status" value="1"/>
</dbReference>
<dbReference type="Gene3D" id="3.40.50.1100">
    <property type="match status" value="2"/>
</dbReference>
<dbReference type="InterPro" id="IPR023026">
    <property type="entry name" value="Trp_synth_beta/beta-like"/>
</dbReference>
<dbReference type="Proteomes" id="UP000032544">
    <property type="component" value="Unassembled WGS sequence"/>
</dbReference>
<dbReference type="InterPro" id="IPR036052">
    <property type="entry name" value="TrpB-like_PALP_sf"/>
</dbReference>
<evidence type="ECO:0000256" key="4">
    <source>
        <dbReference type="ARBA" id="ARBA00009982"/>
    </source>
</evidence>
<keyword evidence="8 12" id="KW-0663">Pyridoxal phosphate</keyword>
<dbReference type="NCBIfam" id="NF009057">
    <property type="entry name" value="PRK12391.1"/>
    <property type="match status" value="1"/>
</dbReference>
<keyword evidence="10 12" id="KW-0456">Lyase</keyword>
<dbReference type="GO" id="GO:0052684">
    <property type="term" value="F:L-serine hydro-lyase (adding indole, L-tryptophan-forming) activity"/>
    <property type="evidence" value="ECO:0007669"/>
    <property type="project" value="TreeGrafter"/>
</dbReference>
<keyword evidence="9 12" id="KW-0057">Aromatic amino acid biosynthesis</keyword>
<feature type="modified residue" description="N6-(pyridoxal phosphate)lysine" evidence="12">
    <location>
        <position position="112"/>
    </location>
</feature>
<dbReference type="EMBL" id="JRHC01000004">
    <property type="protein sequence ID" value="KJF42976.1"/>
    <property type="molecule type" value="Genomic_DNA"/>
</dbReference>
<protein>
    <recommendedName>
        <fullName evidence="12">Tryptophan synthase beta chain</fullName>
        <ecNumber evidence="12">4.2.1.20</ecNumber>
    </recommendedName>
</protein>
<dbReference type="GO" id="GO:0004834">
    <property type="term" value="F:tryptophan synthase activity"/>
    <property type="evidence" value="ECO:0007669"/>
    <property type="project" value="UniProtKB-UniRule"/>
</dbReference>
<evidence type="ECO:0000256" key="1">
    <source>
        <dbReference type="ARBA" id="ARBA00001933"/>
    </source>
</evidence>
<dbReference type="SUPFAM" id="SSF53686">
    <property type="entry name" value="Tryptophan synthase beta subunit-like PLP-dependent enzymes"/>
    <property type="match status" value="1"/>
</dbReference>
<dbReference type="GO" id="GO:0005737">
    <property type="term" value="C:cytoplasm"/>
    <property type="evidence" value="ECO:0007669"/>
    <property type="project" value="TreeGrafter"/>
</dbReference>
<evidence type="ECO:0000259" key="13">
    <source>
        <dbReference type="Pfam" id="PF00291"/>
    </source>
</evidence>
<dbReference type="EC" id="4.2.1.20" evidence="12"/>
<dbReference type="PIRSF" id="PIRSF001413">
    <property type="entry name" value="Trp_syn_beta"/>
    <property type="match status" value="1"/>
</dbReference>
<evidence type="ECO:0000256" key="3">
    <source>
        <dbReference type="ARBA" id="ARBA00004733"/>
    </source>
</evidence>
<dbReference type="UniPathway" id="UPA00035">
    <property type="reaction ID" value="UER00044"/>
</dbReference>
<comment type="cofactor">
    <cofactor evidence="1 12">
        <name>pyridoxal 5'-phosphate</name>
        <dbReference type="ChEBI" id="CHEBI:597326"/>
    </cofactor>
</comment>
<evidence type="ECO:0000256" key="6">
    <source>
        <dbReference type="ARBA" id="ARBA00022605"/>
    </source>
</evidence>